<protein>
    <submittedName>
        <fullName evidence="1">Uncharacterized protein</fullName>
    </submittedName>
</protein>
<accession>A0A4P6VLS8</accession>
<gene>
    <name evidence="1" type="ORF">LCMiAC02_04870</name>
</gene>
<proteinExistence type="predicted"/>
<dbReference type="EMBL" id="MK500419">
    <property type="protein sequence ID" value="QBK89392.1"/>
    <property type="molecule type" value="Genomic_DNA"/>
</dbReference>
<name>A0A4P6VLS8_9VIRU</name>
<evidence type="ECO:0000313" key="1">
    <source>
        <dbReference type="EMBL" id="QBK89392.1"/>
    </source>
</evidence>
<organism evidence="1">
    <name type="scientific">Mimivirus LCMiAC02</name>
    <dbReference type="NCBI Taxonomy" id="2506609"/>
    <lineage>
        <taxon>Viruses</taxon>
        <taxon>Varidnaviria</taxon>
        <taxon>Bamfordvirae</taxon>
        <taxon>Nucleocytoviricota</taxon>
        <taxon>Megaviricetes</taxon>
        <taxon>Imitervirales</taxon>
        <taxon>Mimiviridae</taxon>
        <taxon>Klosneuvirinae</taxon>
    </lineage>
</organism>
<sequence>MSHYNKNKYKNTSIIKETQILRILKKCCRKLNKETLDVTHNITHALDAVFNKSIINNVTTLSYEQLLQLEKLDSEQDIIYIKTNKHNMKLANIVNKYGPYTSLFILYVPNQYQFNTFIKAINYNNVDIYHNSNKQYYIVISTIK</sequence>
<reference evidence="1" key="1">
    <citation type="journal article" date="2019" name="MBio">
        <title>Virus Genomes from Deep Sea Sediments Expand the Ocean Megavirome and Support Independent Origins of Viral Gigantism.</title>
        <authorList>
            <person name="Backstrom D."/>
            <person name="Yutin N."/>
            <person name="Jorgensen S.L."/>
            <person name="Dharamshi J."/>
            <person name="Homa F."/>
            <person name="Zaremba-Niedwiedzka K."/>
            <person name="Spang A."/>
            <person name="Wolf Y.I."/>
            <person name="Koonin E.V."/>
            <person name="Ettema T.J."/>
        </authorList>
    </citation>
    <scope>NUCLEOTIDE SEQUENCE</scope>
</reference>